<comment type="caution">
    <text evidence="12">The sequence shown here is derived from an EMBL/GenBank/DDBJ whole genome shotgun (WGS) entry which is preliminary data.</text>
</comment>
<dbReference type="SUPFAM" id="SSF52172">
    <property type="entry name" value="CheY-like"/>
    <property type="match status" value="1"/>
</dbReference>
<keyword evidence="3 8" id="KW-0597">Phosphoprotein</keyword>
<dbReference type="InterPro" id="IPR001789">
    <property type="entry name" value="Sig_transdc_resp-reg_receiver"/>
</dbReference>
<keyword evidence="13" id="KW-1185">Reference proteome</keyword>
<dbReference type="GO" id="GO:0005737">
    <property type="term" value="C:cytoplasm"/>
    <property type="evidence" value="ECO:0007669"/>
    <property type="project" value="UniProtKB-SubCell"/>
</dbReference>
<dbReference type="RefSeq" id="WP_132014179.1">
    <property type="nucleotide sequence ID" value="NZ_SLUN01000010.1"/>
</dbReference>
<keyword evidence="6" id="KW-0238">DNA-binding</keyword>
<dbReference type="InterPro" id="IPR011006">
    <property type="entry name" value="CheY-like_superfamily"/>
</dbReference>
<dbReference type="Gene3D" id="1.10.10.60">
    <property type="entry name" value="Homeodomain-like"/>
    <property type="match status" value="2"/>
</dbReference>
<dbReference type="GO" id="GO:0043565">
    <property type="term" value="F:sequence-specific DNA binding"/>
    <property type="evidence" value="ECO:0007669"/>
    <property type="project" value="InterPro"/>
</dbReference>
<gene>
    <name evidence="12" type="ORF">EDC14_101082</name>
</gene>
<keyword evidence="2" id="KW-0963">Cytoplasm</keyword>
<protein>
    <submittedName>
        <fullName evidence="12">AraC family two component transcriptional regulator</fullName>
    </submittedName>
</protein>
<name>A0A4R1RU60_HYDET</name>
<feature type="modified residue" description="4-aspartylphosphate" evidence="8">
    <location>
        <position position="55"/>
    </location>
</feature>
<dbReference type="InterPro" id="IPR018060">
    <property type="entry name" value="HTH_AraC"/>
</dbReference>
<keyword evidence="5" id="KW-0805">Transcription regulation</keyword>
<evidence type="ECO:0000259" key="10">
    <source>
        <dbReference type="PROSITE" id="PS01124"/>
    </source>
</evidence>
<evidence type="ECO:0000256" key="7">
    <source>
        <dbReference type="ARBA" id="ARBA00023163"/>
    </source>
</evidence>
<dbReference type="InterPro" id="IPR009057">
    <property type="entry name" value="Homeodomain-like_sf"/>
</dbReference>
<dbReference type="Gene3D" id="3.40.50.2300">
    <property type="match status" value="1"/>
</dbReference>
<accession>A0A4R1RU60</accession>
<dbReference type="Proteomes" id="UP000295008">
    <property type="component" value="Unassembled WGS sequence"/>
</dbReference>
<dbReference type="PROSITE" id="PS01124">
    <property type="entry name" value="HTH_ARAC_FAMILY_2"/>
    <property type="match status" value="1"/>
</dbReference>
<dbReference type="PANTHER" id="PTHR42713:SF3">
    <property type="entry name" value="TRANSCRIPTIONAL REGULATORY PROTEIN HPTR"/>
    <property type="match status" value="1"/>
</dbReference>
<dbReference type="InterPro" id="IPR051552">
    <property type="entry name" value="HptR"/>
</dbReference>
<dbReference type="Pfam" id="PF17853">
    <property type="entry name" value="GGDEF_2"/>
    <property type="match status" value="1"/>
</dbReference>
<feature type="domain" description="Response regulatory" evidence="11">
    <location>
        <begin position="3"/>
        <end position="120"/>
    </location>
</feature>
<evidence type="ECO:0000256" key="5">
    <source>
        <dbReference type="ARBA" id="ARBA00023015"/>
    </source>
</evidence>
<feature type="domain" description="HTH araC/xylS-type" evidence="10">
    <location>
        <begin position="435"/>
        <end position="533"/>
    </location>
</feature>
<dbReference type="Pfam" id="PF12833">
    <property type="entry name" value="HTH_18"/>
    <property type="match status" value="1"/>
</dbReference>
<dbReference type="InterPro" id="IPR041522">
    <property type="entry name" value="CdaR_GGDEF"/>
</dbReference>
<dbReference type="SMART" id="SM00342">
    <property type="entry name" value="HTH_ARAC"/>
    <property type="match status" value="1"/>
</dbReference>
<dbReference type="PROSITE" id="PS50110">
    <property type="entry name" value="RESPONSE_REGULATORY"/>
    <property type="match status" value="1"/>
</dbReference>
<dbReference type="PANTHER" id="PTHR42713">
    <property type="entry name" value="HISTIDINE KINASE-RELATED"/>
    <property type="match status" value="1"/>
</dbReference>
<dbReference type="GO" id="GO:0000160">
    <property type="term" value="P:phosphorelay signal transduction system"/>
    <property type="evidence" value="ECO:0007669"/>
    <property type="project" value="UniProtKB-KW"/>
</dbReference>
<evidence type="ECO:0000256" key="6">
    <source>
        <dbReference type="ARBA" id="ARBA00023125"/>
    </source>
</evidence>
<evidence type="ECO:0000256" key="3">
    <source>
        <dbReference type="ARBA" id="ARBA00022553"/>
    </source>
</evidence>
<evidence type="ECO:0000259" key="11">
    <source>
        <dbReference type="PROSITE" id="PS50110"/>
    </source>
</evidence>
<evidence type="ECO:0000256" key="9">
    <source>
        <dbReference type="SAM" id="Coils"/>
    </source>
</evidence>
<evidence type="ECO:0000256" key="2">
    <source>
        <dbReference type="ARBA" id="ARBA00022490"/>
    </source>
</evidence>
<evidence type="ECO:0000256" key="4">
    <source>
        <dbReference type="ARBA" id="ARBA00023012"/>
    </source>
</evidence>
<dbReference type="SMART" id="SM00448">
    <property type="entry name" value="REC"/>
    <property type="match status" value="1"/>
</dbReference>
<dbReference type="CDD" id="cd17536">
    <property type="entry name" value="REC_YesN-like"/>
    <property type="match status" value="1"/>
</dbReference>
<dbReference type="Pfam" id="PF00072">
    <property type="entry name" value="Response_reg"/>
    <property type="match status" value="1"/>
</dbReference>
<dbReference type="OrthoDB" id="9794370at2"/>
<evidence type="ECO:0000256" key="8">
    <source>
        <dbReference type="PROSITE-ProRule" id="PRU00169"/>
    </source>
</evidence>
<sequence length="535" mass="61442">MIKLLIVDDETVIRKGLRTSIDWDLYGIHVVGEAKNGQEALEKALTLRPEIILTDIRMPIMDGLTFISAVRAKLPAAKIIVLSGYDEFEYAQRALRLGVSDYLLKPFGAEELLELILRLKEKLLAEQKQLEQAVHTRSIMEKNRLTTQAELIQALLDAAYDDYTPIFEKARLVQLNLDGPFYQVVVFNIDDQELLTANLPHKEKDFIKSSALNIAGEVLQQYWDGAFCPSEPDYFVGLVNLTENPERPLVEVCREIQATVRKYLKFTISIGIGAPYNSVKRIPDSYQEALRALGQKVYQGKNSLIHIQDLPPVPAAMLPIHPAAEEMELLKALKSLDEARIDSLLEATFAAFRRKQSALEEVKNYCIKLAYLSIYTLEAMGVQAEHPLGAEPNLYVAVRHYETMADLEGWLRSLLGKLLQNLNSYKAQKYKQVISQAIEYLQQHYQESVTLKTLADAVYVSPNYLSRIFKEETGENFVEWLNKFRIERAKELLRDRRLKTYEIAEKVGYSDYKYFSYNFKKYTGRSTRQYLEENR</sequence>
<keyword evidence="7" id="KW-0804">Transcription</keyword>
<keyword evidence="9" id="KW-0175">Coiled coil</keyword>
<feature type="coiled-coil region" evidence="9">
    <location>
        <begin position="109"/>
        <end position="136"/>
    </location>
</feature>
<dbReference type="AlphaFoldDB" id="A0A4R1RU60"/>
<reference evidence="12 13" key="1">
    <citation type="submission" date="2019-03" db="EMBL/GenBank/DDBJ databases">
        <title>Genomic Encyclopedia of Type Strains, Phase IV (KMG-IV): sequencing the most valuable type-strain genomes for metagenomic binning, comparative biology and taxonomic classification.</title>
        <authorList>
            <person name="Goeker M."/>
        </authorList>
    </citation>
    <scope>NUCLEOTIDE SEQUENCE [LARGE SCALE GENOMIC DNA]</scope>
    <source>
        <strain evidence="12 13">LX-B</strain>
    </source>
</reference>
<proteinExistence type="predicted"/>
<organism evidence="12 13">
    <name type="scientific">Hydrogenispora ethanolica</name>
    <dbReference type="NCBI Taxonomy" id="1082276"/>
    <lineage>
        <taxon>Bacteria</taxon>
        <taxon>Bacillati</taxon>
        <taxon>Bacillota</taxon>
        <taxon>Hydrogenispora</taxon>
    </lineage>
</organism>
<evidence type="ECO:0000313" key="13">
    <source>
        <dbReference type="Proteomes" id="UP000295008"/>
    </source>
</evidence>
<keyword evidence="4" id="KW-0902">Two-component regulatory system</keyword>
<evidence type="ECO:0000256" key="1">
    <source>
        <dbReference type="ARBA" id="ARBA00004496"/>
    </source>
</evidence>
<dbReference type="EMBL" id="SLUN01000010">
    <property type="protein sequence ID" value="TCL70093.1"/>
    <property type="molecule type" value="Genomic_DNA"/>
</dbReference>
<dbReference type="SUPFAM" id="SSF46689">
    <property type="entry name" value="Homeodomain-like"/>
    <property type="match status" value="2"/>
</dbReference>
<comment type="subcellular location">
    <subcellularLocation>
        <location evidence="1">Cytoplasm</location>
    </subcellularLocation>
</comment>
<evidence type="ECO:0000313" key="12">
    <source>
        <dbReference type="EMBL" id="TCL70093.1"/>
    </source>
</evidence>
<dbReference type="GO" id="GO:0003700">
    <property type="term" value="F:DNA-binding transcription factor activity"/>
    <property type="evidence" value="ECO:0007669"/>
    <property type="project" value="InterPro"/>
</dbReference>